<evidence type="ECO:0000313" key="2">
    <source>
        <dbReference type="Proteomes" id="UP000433945"/>
    </source>
</evidence>
<dbReference type="EMBL" id="WOWP01000001">
    <property type="protein sequence ID" value="MUV02101.1"/>
    <property type="molecule type" value="Genomic_DNA"/>
</dbReference>
<comment type="caution">
    <text evidence="1">The sequence shown here is derived from an EMBL/GenBank/DDBJ whole genome shotgun (WGS) entry which is preliminary data.</text>
</comment>
<evidence type="ECO:0000313" key="1">
    <source>
        <dbReference type="EMBL" id="MUV02101.1"/>
    </source>
</evidence>
<sequence length="1142" mass="125098">MIIINSVSNTLFSFNGIEYFRNYISVVRGERIEIFNCYERDDVMLPLTHYSEVSLNGITYSNATDLQSVLQTVIYSRATLGSDEVEVVEQNNVGKVIYLDYVSGSDLLTQVLGDINSQTTLISATDNPVFFTAYKSASTASVAQKLRFQFMGGKGTWGAGGSAVLPSHLYQLPPESLLPEDITANSKSNVISLGQVTNEPEFLTKVNSAVRDLTDTSKLHYFSYSLDSVLYLKRFTGQPGEYDGTQTVLTETDFNDATNSNVQPGLYLPALKDITAVDSFTDSPITLTDNNTGDNITFSGSSIKHTSVNGDTTTLDYQPNTEDVTYSIPAKSTDDIFAMQSDVNGITIVANQSASELYLKNVDGTTLATINLGFLNNEGTTFFYNETSEKLELKNDDGEVLSEVPVSAFVANLMQSVNFNGSTPQTLEFKDAEGNVVDSVSFSISNIQGLQNALDGKISTSHPSNSITSGNLTDWQKAFTDYVSRRESSPAVSETFNGDMNTMNKGTYMTYMSTTTTNKPFTQVGGLISVGSTNVGFQILGSRDGNELWFRSYSGTYGGWVKIWSSGDFEHTDISNWNTAFSWGDFKDYGLGTDCKISSNWDNITQSGFYRNANSSTVGIPLAVGSIAMLHMEVNGNAVQMAFRSGGSNYYIRRRTTSTWSSWDSVLTSSNISTLDIANWNKAFGWGDFRTYGLGGYENLGNVGVDGLDTISNNTGFYIVSGIDTNIVGTNSAKVINIGNPAVSTVKAQIAISHGGSSAISFRNNVTNSCQKIWHDGNLSQSSIDNWNTAFGWGDFRDFGLGTNALSLNNFDTITQTGFYYSQGNTVGAPTTNSGISLMHIDQGTNATQFAMRSGTDEYWLRRRVVNTWSSWVNIWTSQNFTTTDISNWNTAYNRGDYKDYGLGINTTLIYPETDLNSITVPNGFYTVPNTILNIPTNAGGALTVERYSTYITQKYQAVNPGDVVRIFYRHYKTGSASWTPWREIWTDENFKADDKAEVNDTLSFKGIISSNDDINNYIVNGFYSTESSTTANLPIEDKGILTVASNGNNHSQTYTNYNSNELYFRTSNPSGGGWNSWERVAKSSERIINDTLTSAPSAASLNALYPSVKSTFTVIAPNVGKGNMYVKTNTGWLVFLGSTVF</sequence>
<keyword evidence="2" id="KW-1185">Reference proteome</keyword>
<gene>
    <name evidence="1" type="ORF">GN157_00115</name>
</gene>
<dbReference type="RefSeq" id="WP_157481048.1">
    <property type="nucleotide sequence ID" value="NZ_WOWP01000001.1"/>
</dbReference>
<dbReference type="OrthoDB" id="1377500at2"/>
<reference evidence="1 2" key="1">
    <citation type="submission" date="2019-12" db="EMBL/GenBank/DDBJ databases">
        <authorList>
            <person name="Sun J.-Q."/>
        </authorList>
    </citation>
    <scope>NUCLEOTIDE SEQUENCE [LARGE SCALE GENOMIC DNA]</scope>
    <source>
        <strain evidence="1 2">JCM 17928</strain>
    </source>
</reference>
<dbReference type="Proteomes" id="UP000433945">
    <property type="component" value="Unassembled WGS sequence"/>
</dbReference>
<name>A0A6N8H6F1_9FLAO</name>
<organism evidence="1 2">
    <name type="scientific">Flavobacterium rakeshii</name>
    <dbReference type="NCBI Taxonomy" id="1038845"/>
    <lineage>
        <taxon>Bacteria</taxon>
        <taxon>Pseudomonadati</taxon>
        <taxon>Bacteroidota</taxon>
        <taxon>Flavobacteriia</taxon>
        <taxon>Flavobacteriales</taxon>
        <taxon>Flavobacteriaceae</taxon>
        <taxon>Flavobacterium</taxon>
    </lineage>
</organism>
<dbReference type="CDD" id="cd19958">
    <property type="entry name" value="pyocin_knob"/>
    <property type="match status" value="4"/>
</dbReference>
<dbReference type="AlphaFoldDB" id="A0A6N8H6F1"/>
<protein>
    <submittedName>
        <fullName evidence="1">Uncharacterized protein</fullName>
    </submittedName>
</protein>
<proteinExistence type="predicted"/>
<accession>A0A6N8H6F1</accession>